<accession>A0A836CWM2</accession>
<gene>
    <name evidence="2" type="ORF">JEQ12_007806</name>
</gene>
<organism evidence="2 3">
    <name type="scientific">Ovis aries</name>
    <name type="common">Sheep</name>
    <dbReference type="NCBI Taxonomy" id="9940"/>
    <lineage>
        <taxon>Eukaryota</taxon>
        <taxon>Metazoa</taxon>
        <taxon>Chordata</taxon>
        <taxon>Craniata</taxon>
        <taxon>Vertebrata</taxon>
        <taxon>Euteleostomi</taxon>
        <taxon>Mammalia</taxon>
        <taxon>Eutheria</taxon>
        <taxon>Laurasiatheria</taxon>
        <taxon>Artiodactyla</taxon>
        <taxon>Ruminantia</taxon>
        <taxon>Pecora</taxon>
        <taxon>Bovidae</taxon>
        <taxon>Caprinae</taxon>
        <taxon>Ovis</taxon>
    </lineage>
</organism>
<evidence type="ECO:0000313" key="3">
    <source>
        <dbReference type="Proteomes" id="UP000664991"/>
    </source>
</evidence>
<dbReference type="EMBL" id="JAEMGP010000018">
    <property type="protein sequence ID" value="KAG5198116.1"/>
    <property type="molecule type" value="Genomic_DNA"/>
</dbReference>
<evidence type="ECO:0008006" key="4">
    <source>
        <dbReference type="Google" id="ProtNLM"/>
    </source>
</evidence>
<proteinExistence type="predicted"/>
<name>A0A836CWM2_SHEEP</name>
<evidence type="ECO:0000256" key="1">
    <source>
        <dbReference type="SAM" id="MobiDB-lite"/>
    </source>
</evidence>
<feature type="compositionally biased region" description="Acidic residues" evidence="1">
    <location>
        <begin position="13"/>
        <end position="22"/>
    </location>
</feature>
<feature type="compositionally biased region" description="Polar residues" evidence="1">
    <location>
        <begin position="1"/>
        <end position="12"/>
    </location>
</feature>
<evidence type="ECO:0000313" key="2">
    <source>
        <dbReference type="EMBL" id="KAG5198116.1"/>
    </source>
</evidence>
<feature type="region of interest" description="Disordered" evidence="1">
    <location>
        <begin position="1"/>
        <end position="22"/>
    </location>
</feature>
<sequence length="102" mass="11402">MGTSVPTRVNNTSEEEDYDGLPEEEEGITCYIRYCPKDNSYLQGTDCNRQGYLAHDTRHLEMDECQEVVEEWTEPGPVTPQRSAYLPSLATAPADTKAVPSC</sequence>
<reference evidence="2 3" key="1">
    <citation type="submission" date="2020-12" db="EMBL/GenBank/DDBJ databases">
        <title>De novo assembly of Tibetan sheep genome.</title>
        <authorList>
            <person name="Li X."/>
        </authorList>
    </citation>
    <scope>NUCLEOTIDE SEQUENCE [LARGE SCALE GENOMIC DNA]</scope>
    <source>
        <tissue evidence="2">Heart</tissue>
    </source>
</reference>
<protein>
    <recommendedName>
        <fullName evidence="4">Amyloid-beta A4 precursor protein-binding family A member 2-like</fullName>
    </recommendedName>
</protein>
<dbReference type="Proteomes" id="UP000664991">
    <property type="component" value="Unassembled WGS sequence"/>
</dbReference>
<comment type="caution">
    <text evidence="2">The sequence shown here is derived from an EMBL/GenBank/DDBJ whole genome shotgun (WGS) entry which is preliminary data.</text>
</comment>
<dbReference type="AlphaFoldDB" id="A0A836CWM2"/>